<dbReference type="Proteomes" id="UP000198945">
    <property type="component" value="Unassembled WGS sequence"/>
</dbReference>
<organism evidence="2 3">
    <name type="scientific">Halanaerobium congolense</name>
    <dbReference type="NCBI Taxonomy" id="54121"/>
    <lineage>
        <taxon>Bacteria</taxon>
        <taxon>Bacillati</taxon>
        <taxon>Bacillota</taxon>
        <taxon>Clostridia</taxon>
        <taxon>Halanaerobiales</taxon>
        <taxon>Halanaerobiaceae</taxon>
        <taxon>Halanaerobium</taxon>
    </lineage>
</organism>
<dbReference type="RefSeq" id="WP_089716427.1">
    <property type="nucleotide sequence ID" value="NZ_FNEH01000021.1"/>
</dbReference>
<dbReference type="GO" id="GO:0003677">
    <property type="term" value="F:DNA binding"/>
    <property type="evidence" value="ECO:0007669"/>
    <property type="project" value="InterPro"/>
</dbReference>
<dbReference type="AlphaFoldDB" id="A0A1G8PW75"/>
<evidence type="ECO:0000313" key="2">
    <source>
        <dbReference type="EMBL" id="SDI96731.1"/>
    </source>
</evidence>
<name>A0A1G8PW75_9FIRM</name>
<dbReference type="InterPro" id="IPR018330">
    <property type="entry name" value="RecT_fam"/>
</dbReference>
<protein>
    <submittedName>
        <fullName evidence="2">RecT family protein</fullName>
    </submittedName>
</protein>
<dbReference type="EMBL" id="FNEH01000021">
    <property type="protein sequence ID" value="SDI96731.1"/>
    <property type="molecule type" value="Genomic_DNA"/>
</dbReference>
<sequence length="271" mass="30737">MSKNKNEVAEKENNNIQVTPGFDSLDNFNLALKTANLLSKSSLVPKNYQGNIPNCVIAINMAQRMQADPLMVMQNLYIVHGKPGWSAQFLISTFNTSGRFSAIRYNWVGEKGEDSWGCQAWALEKETGDKLEGATVTIKLAKDEGWYSKTDKYGNEISKWQTMPEQMLMYRAAAWFIRTYAPEIAMGMYTEDEIIDVTPDQKESAHDINVEQEISENANTQKLDIDPSELNPDDNSDEGKEAKEPEKIKENKETKEEKSSQGKLEFEIEDE</sequence>
<feature type="compositionally biased region" description="Basic and acidic residues" evidence="1">
    <location>
        <begin position="237"/>
        <end position="271"/>
    </location>
</feature>
<dbReference type="GO" id="GO:0006259">
    <property type="term" value="P:DNA metabolic process"/>
    <property type="evidence" value="ECO:0007669"/>
    <property type="project" value="InterPro"/>
</dbReference>
<feature type="region of interest" description="Disordered" evidence="1">
    <location>
        <begin position="214"/>
        <end position="271"/>
    </location>
</feature>
<proteinExistence type="predicted"/>
<evidence type="ECO:0000313" key="3">
    <source>
        <dbReference type="Proteomes" id="UP000198945"/>
    </source>
</evidence>
<dbReference type="Pfam" id="PF03837">
    <property type="entry name" value="RecT"/>
    <property type="match status" value="1"/>
</dbReference>
<reference evidence="2 3" key="1">
    <citation type="submission" date="2016-10" db="EMBL/GenBank/DDBJ databases">
        <authorList>
            <person name="de Groot N.N."/>
        </authorList>
    </citation>
    <scope>NUCLEOTIDE SEQUENCE [LARGE SCALE GENOMIC DNA]</scope>
    <source>
        <strain evidence="2 3">WG7</strain>
    </source>
</reference>
<gene>
    <name evidence="2" type="ORF">SAMN04515654_12151</name>
</gene>
<accession>A0A1G8PW75</accession>
<evidence type="ECO:0000256" key="1">
    <source>
        <dbReference type="SAM" id="MobiDB-lite"/>
    </source>
</evidence>